<organism evidence="1">
    <name type="scientific">Rhizophora mucronata</name>
    <name type="common">Asiatic mangrove</name>
    <dbReference type="NCBI Taxonomy" id="61149"/>
    <lineage>
        <taxon>Eukaryota</taxon>
        <taxon>Viridiplantae</taxon>
        <taxon>Streptophyta</taxon>
        <taxon>Embryophyta</taxon>
        <taxon>Tracheophyta</taxon>
        <taxon>Spermatophyta</taxon>
        <taxon>Magnoliopsida</taxon>
        <taxon>eudicotyledons</taxon>
        <taxon>Gunneridae</taxon>
        <taxon>Pentapetalae</taxon>
        <taxon>rosids</taxon>
        <taxon>fabids</taxon>
        <taxon>Malpighiales</taxon>
        <taxon>Rhizophoraceae</taxon>
        <taxon>Rhizophora</taxon>
    </lineage>
</organism>
<name>A0A2P2J619_RHIMU</name>
<dbReference type="AlphaFoldDB" id="A0A2P2J619"/>
<evidence type="ECO:0000313" key="1">
    <source>
        <dbReference type="EMBL" id="MBW88899.1"/>
    </source>
</evidence>
<accession>A0A2P2J619</accession>
<protein>
    <submittedName>
        <fullName evidence="1">Uncharacterized protein</fullName>
    </submittedName>
</protein>
<dbReference type="EMBL" id="GGEC01008416">
    <property type="protein sequence ID" value="MBW88899.1"/>
    <property type="molecule type" value="Transcribed_RNA"/>
</dbReference>
<sequence length="46" mass="5796">MTIHDKGLSSNQRCQYNSTYRRKPFPFHFVHQRSWNIRNQLHCIYW</sequence>
<proteinExistence type="predicted"/>
<reference evidence="1" key="1">
    <citation type="submission" date="2018-02" db="EMBL/GenBank/DDBJ databases">
        <title>Rhizophora mucronata_Transcriptome.</title>
        <authorList>
            <person name="Meera S.P."/>
            <person name="Sreeshan A."/>
            <person name="Augustine A."/>
        </authorList>
    </citation>
    <scope>NUCLEOTIDE SEQUENCE</scope>
    <source>
        <tissue evidence="1">Leaf</tissue>
    </source>
</reference>